<name>A0A645I376_9ZZZZ</name>
<sequence length="97" mass="10715">MRKAFRVPEHGADHPVLFEFADVVHAGFRKLAVEHEREGRRRNLPVGEGELRPVGLGDAARRKSVYDGFCTVRDALGLGKPFRQAVPDVLAVQAARA</sequence>
<reference evidence="1" key="1">
    <citation type="submission" date="2019-08" db="EMBL/GenBank/DDBJ databases">
        <authorList>
            <person name="Kucharzyk K."/>
            <person name="Murdoch R.W."/>
            <person name="Higgins S."/>
            <person name="Loffler F."/>
        </authorList>
    </citation>
    <scope>NUCLEOTIDE SEQUENCE</scope>
</reference>
<gene>
    <name evidence="1" type="ORF">SDC9_192799</name>
</gene>
<comment type="caution">
    <text evidence="1">The sequence shown here is derived from an EMBL/GenBank/DDBJ whole genome shotgun (WGS) entry which is preliminary data.</text>
</comment>
<proteinExistence type="predicted"/>
<accession>A0A645I376</accession>
<protein>
    <submittedName>
        <fullName evidence="1">Uncharacterized protein</fullName>
    </submittedName>
</protein>
<organism evidence="1">
    <name type="scientific">bioreactor metagenome</name>
    <dbReference type="NCBI Taxonomy" id="1076179"/>
    <lineage>
        <taxon>unclassified sequences</taxon>
        <taxon>metagenomes</taxon>
        <taxon>ecological metagenomes</taxon>
    </lineage>
</organism>
<dbReference type="AlphaFoldDB" id="A0A645I376"/>
<evidence type="ECO:0000313" key="1">
    <source>
        <dbReference type="EMBL" id="MPN45232.1"/>
    </source>
</evidence>
<dbReference type="EMBL" id="VSSQ01104963">
    <property type="protein sequence ID" value="MPN45232.1"/>
    <property type="molecule type" value="Genomic_DNA"/>
</dbReference>